<keyword evidence="9 11" id="KW-0482">Metalloprotease</keyword>
<sequence length="376" mass="41655">MAINDALLSGKTVDATVNSTYAGRIARLLDERNNTSFAAENAPPVNVDKHQLREESNDVSLDVTICSHGASKISLYPWANLLDDRRVRKLNVSWIDSTDDVILTGWLPHFSGGWLEGSWLSLDAGHVVVVDLDLNDLYDLKHGGNIKVTADGYVTVRTNGTTVGYHYLSNDLLMSPTRDDIHPPPGGMDPPSGLAMMYTCNHQQMADLENAILGCQTLAEGATAAAANEPNRFNDYFHNRDPDQYVNYARDKFNAVAHECVPRAWTQGRITCIDNVFECEWDSLATTQPYTGRILICPAGFILPVFTQHCHVQDMATTVLHEVTHLYGVHHPTLDFSYSIGADVWPGCKSLPDYLAKYSAETYASYAQCEKRQAQS</sequence>
<dbReference type="SUPFAM" id="SSF55486">
    <property type="entry name" value="Metalloproteases ('zincins'), catalytic domain"/>
    <property type="match status" value="1"/>
</dbReference>
<evidence type="ECO:0000256" key="3">
    <source>
        <dbReference type="ARBA" id="ARBA00022670"/>
    </source>
</evidence>
<accession>A0ABQ8G9S4</accession>
<keyword evidence="8 11" id="KW-0862">Zinc</keyword>
<reference evidence="12 13" key="1">
    <citation type="journal article" date="2021" name="Nat. Commun.">
        <title>Genetic determinants of endophytism in the Arabidopsis root mycobiome.</title>
        <authorList>
            <person name="Mesny F."/>
            <person name="Miyauchi S."/>
            <person name="Thiergart T."/>
            <person name="Pickel B."/>
            <person name="Atanasova L."/>
            <person name="Karlsson M."/>
            <person name="Huettel B."/>
            <person name="Barry K.W."/>
            <person name="Haridas S."/>
            <person name="Chen C."/>
            <person name="Bauer D."/>
            <person name="Andreopoulos W."/>
            <person name="Pangilinan J."/>
            <person name="LaButti K."/>
            <person name="Riley R."/>
            <person name="Lipzen A."/>
            <person name="Clum A."/>
            <person name="Drula E."/>
            <person name="Henrissat B."/>
            <person name="Kohler A."/>
            <person name="Grigoriev I.V."/>
            <person name="Martin F.M."/>
            <person name="Hacquard S."/>
        </authorList>
    </citation>
    <scope>NUCLEOTIDE SEQUENCE [LARGE SCALE GENOMIC DNA]</scope>
    <source>
        <strain evidence="12 13">MPI-SDFR-AT-0080</strain>
    </source>
</reference>
<dbReference type="EC" id="3.4.24.39" evidence="11"/>
<evidence type="ECO:0000256" key="2">
    <source>
        <dbReference type="ARBA" id="ARBA00010279"/>
    </source>
</evidence>
<dbReference type="EMBL" id="JAGTJR010000014">
    <property type="protein sequence ID" value="KAH7049317.1"/>
    <property type="molecule type" value="Genomic_DNA"/>
</dbReference>
<dbReference type="GO" id="GO:0008237">
    <property type="term" value="F:metallopeptidase activity"/>
    <property type="evidence" value="ECO:0007669"/>
    <property type="project" value="UniProtKB-KW"/>
</dbReference>
<comment type="subcellular location">
    <subcellularLocation>
        <location evidence="11">Secreted</location>
    </subcellularLocation>
</comment>
<protein>
    <recommendedName>
        <fullName evidence="11">Neutral protease 2</fullName>
        <ecNumber evidence="11">3.4.24.39</ecNumber>
    </recommendedName>
    <alternativeName>
        <fullName evidence="11">Deuterolysin</fullName>
    </alternativeName>
</protein>
<dbReference type="InterPro" id="IPR001384">
    <property type="entry name" value="Peptidase_M35"/>
</dbReference>
<keyword evidence="10" id="KW-0865">Zymogen</keyword>
<dbReference type="InterPro" id="IPR050414">
    <property type="entry name" value="Fungal_M35_metalloproteases"/>
</dbReference>
<organism evidence="12 13">
    <name type="scientific">Macrophomina phaseolina</name>
    <dbReference type="NCBI Taxonomy" id="35725"/>
    <lineage>
        <taxon>Eukaryota</taxon>
        <taxon>Fungi</taxon>
        <taxon>Dikarya</taxon>
        <taxon>Ascomycota</taxon>
        <taxon>Pezizomycotina</taxon>
        <taxon>Dothideomycetes</taxon>
        <taxon>Dothideomycetes incertae sedis</taxon>
        <taxon>Botryosphaeriales</taxon>
        <taxon>Botryosphaeriaceae</taxon>
        <taxon>Macrophomina</taxon>
    </lineage>
</organism>
<gene>
    <name evidence="12" type="ORF">B0J12DRAFT_786005</name>
</gene>
<evidence type="ECO:0000256" key="9">
    <source>
        <dbReference type="ARBA" id="ARBA00023049"/>
    </source>
</evidence>
<dbReference type="InterPro" id="IPR024079">
    <property type="entry name" value="MetalloPept_cat_dom_sf"/>
</dbReference>
<evidence type="ECO:0000256" key="10">
    <source>
        <dbReference type="ARBA" id="ARBA00023145"/>
    </source>
</evidence>
<comment type="caution">
    <text evidence="12">The sequence shown here is derived from an EMBL/GenBank/DDBJ whole genome shotgun (WGS) entry which is preliminary data.</text>
</comment>
<evidence type="ECO:0000313" key="12">
    <source>
        <dbReference type="EMBL" id="KAH7049317.1"/>
    </source>
</evidence>
<dbReference type="Gene3D" id="2.60.40.2970">
    <property type="match status" value="1"/>
</dbReference>
<dbReference type="PANTHER" id="PTHR37016:SF3">
    <property type="entry name" value="NEUTRAL PROTEASE 2-RELATED"/>
    <property type="match status" value="1"/>
</dbReference>
<evidence type="ECO:0000256" key="6">
    <source>
        <dbReference type="ARBA" id="ARBA00022729"/>
    </source>
</evidence>
<comment type="similarity">
    <text evidence="2 11">Belongs to the peptidase M35 family.</text>
</comment>
<dbReference type="Proteomes" id="UP000774617">
    <property type="component" value="Unassembled WGS sequence"/>
</dbReference>
<name>A0ABQ8G9S4_9PEZI</name>
<keyword evidence="7 11" id="KW-0378">Hydrolase</keyword>
<dbReference type="Gene3D" id="3.40.390.10">
    <property type="entry name" value="Collagenase (Catalytic Domain)"/>
    <property type="match status" value="1"/>
</dbReference>
<keyword evidence="3 11" id="KW-0645">Protease</keyword>
<keyword evidence="6" id="KW-0732">Signal</keyword>
<evidence type="ECO:0000256" key="7">
    <source>
        <dbReference type="ARBA" id="ARBA00022801"/>
    </source>
</evidence>
<evidence type="ECO:0000256" key="8">
    <source>
        <dbReference type="ARBA" id="ARBA00022833"/>
    </source>
</evidence>
<evidence type="ECO:0000256" key="11">
    <source>
        <dbReference type="RuleBase" id="RU361126"/>
    </source>
</evidence>
<evidence type="ECO:0000256" key="4">
    <source>
        <dbReference type="ARBA" id="ARBA00022685"/>
    </source>
</evidence>
<keyword evidence="4 11" id="KW-0165">Cleavage on pair of basic residues</keyword>
<evidence type="ECO:0000256" key="5">
    <source>
        <dbReference type="ARBA" id="ARBA00022723"/>
    </source>
</evidence>
<dbReference type="Pfam" id="PF02102">
    <property type="entry name" value="Peptidase_M35"/>
    <property type="match status" value="1"/>
</dbReference>
<comment type="cofactor">
    <cofactor evidence="11">
        <name>Zn(2+)</name>
        <dbReference type="ChEBI" id="CHEBI:29105"/>
    </cofactor>
    <text evidence="11">Binds 1 zinc ion per subunit.</text>
</comment>
<proteinExistence type="inferred from homology"/>
<evidence type="ECO:0000313" key="13">
    <source>
        <dbReference type="Proteomes" id="UP000774617"/>
    </source>
</evidence>
<evidence type="ECO:0000256" key="1">
    <source>
        <dbReference type="ARBA" id="ARBA00001187"/>
    </source>
</evidence>
<dbReference type="PANTHER" id="PTHR37016">
    <property type="match status" value="1"/>
</dbReference>
<keyword evidence="11" id="KW-0964">Secreted</keyword>
<dbReference type="PRINTS" id="PR00768">
    <property type="entry name" value="DEUTEROLYSIN"/>
</dbReference>
<comment type="catalytic activity">
    <reaction evidence="1 11">
        <text>Preferential cleavage of bonds with hydrophobic residues in P1'. Also 3-Asn-|-Gln-4 and 8-Gly-|-Ser-9 bonds in insulin B chain.</text>
        <dbReference type="EC" id="3.4.24.39"/>
    </reaction>
</comment>
<keyword evidence="5 11" id="KW-0479">Metal-binding</keyword>
<comment type="function">
    <text evidence="11">Secreted metalloproteinase that allows assimilation of proteinaceous substrates. Shows high activities on basic nuclear substrates such as histone and protamine.</text>
</comment>
<keyword evidence="13" id="KW-1185">Reference proteome</keyword>